<protein>
    <recommendedName>
        <fullName evidence="3">Type II secretion system protein N</fullName>
    </recommendedName>
    <alternativeName>
        <fullName evidence="10">General secretion pathway protein N</fullName>
    </alternativeName>
</protein>
<comment type="subcellular location">
    <subcellularLocation>
        <location evidence="1">Cell inner membrane</location>
    </subcellularLocation>
</comment>
<evidence type="ECO:0000256" key="10">
    <source>
        <dbReference type="ARBA" id="ARBA00030772"/>
    </source>
</evidence>
<proteinExistence type="inferred from homology"/>
<dbReference type="GO" id="GO:0015628">
    <property type="term" value="P:protein secretion by the type II secretion system"/>
    <property type="evidence" value="ECO:0007669"/>
    <property type="project" value="InterPro"/>
</dbReference>
<accession>A0A515D7E1</accession>
<evidence type="ECO:0000256" key="7">
    <source>
        <dbReference type="ARBA" id="ARBA00022692"/>
    </source>
</evidence>
<evidence type="ECO:0000256" key="4">
    <source>
        <dbReference type="ARBA" id="ARBA00022448"/>
    </source>
</evidence>
<comment type="similarity">
    <text evidence="2">Belongs to the GSP N family.</text>
</comment>
<dbReference type="Proteomes" id="UP000316798">
    <property type="component" value="Chromosome"/>
</dbReference>
<evidence type="ECO:0000256" key="3">
    <source>
        <dbReference type="ARBA" id="ARBA00021563"/>
    </source>
</evidence>
<evidence type="ECO:0000256" key="9">
    <source>
        <dbReference type="ARBA" id="ARBA00023136"/>
    </source>
</evidence>
<evidence type="ECO:0000256" key="11">
    <source>
        <dbReference type="SAM" id="Phobius"/>
    </source>
</evidence>
<reference evidence="12 13" key="1">
    <citation type="submission" date="2019-01" db="EMBL/GenBank/DDBJ databases">
        <title>Genomic insights into a novel species Rhodoferax sp.</title>
        <authorList>
            <person name="Jin L."/>
        </authorList>
    </citation>
    <scope>NUCLEOTIDE SEQUENCE [LARGE SCALE GENOMIC DNA]</scope>
    <source>
        <strain evidence="12 13">CHu59-6-5</strain>
    </source>
</reference>
<evidence type="ECO:0000256" key="2">
    <source>
        <dbReference type="ARBA" id="ARBA00007208"/>
    </source>
</evidence>
<keyword evidence="5" id="KW-1003">Cell membrane</keyword>
<evidence type="ECO:0000256" key="1">
    <source>
        <dbReference type="ARBA" id="ARBA00004533"/>
    </source>
</evidence>
<evidence type="ECO:0000313" key="13">
    <source>
        <dbReference type="Proteomes" id="UP000316798"/>
    </source>
</evidence>
<dbReference type="RefSeq" id="WP_142817516.1">
    <property type="nucleotide sequence ID" value="NZ_CP035503.1"/>
</dbReference>
<dbReference type="KEGG" id="rhf:EUB48_02770"/>
<keyword evidence="9 11" id="KW-0472">Membrane</keyword>
<sequence length="266" mass="27769">MPRRRSTPAYHAGSPWSWAASGLILGALVATLVFAPANWLARLVELRTGGHVVLAQARGTVWNGSAQLVLAGGAGSHVALALPGRLSWQLRPGWRALAARVEAPCCTRQPVQLRISPRWGGAQLALADGQSQWPAAMLAGLGAPWNTVQAEGTLALSTKALSVEWVEGRLGVAGQAQLEATGLSSRLSTLKPMGSYRMTLNGGATPTLKLETLEGSLQLAGTGQWVGSRLHFNGVASAAPEREAALSNLLNIIGRRSGARSIITVG</sequence>
<keyword evidence="13" id="KW-1185">Reference proteome</keyword>
<keyword evidence="6" id="KW-0997">Cell inner membrane</keyword>
<dbReference type="InterPro" id="IPR022792">
    <property type="entry name" value="T2SS_protein-GspN"/>
</dbReference>
<evidence type="ECO:0000313" key="12">
    <source>
        <dbReference type="EMBL" id="QDL36343.1"/>
    </source>
</evidence>
<gene>
    <name evidence="12" type="ORF">EUB48_02770</name>
</gene>
<feature type="transmembrane region" description="Helical" evidence="11">
    <location>
        <begin position="20"/>
        <end position="41"/>
    </location>
</feature>
<evidence type="ECO:0000256" key="5">
    <source>
        <dbReference type="ARBA" id="ARBA00022475"/>
    </source>
</evidence>
<dbReference type="OrthoDB" id="8558191at2"/>
<dbReference type="GO" id="GO:0015627">
    <property type="term" value="C:type II protein secretion system complex"/>
    <property type="evidence" value="ECO:0007669"/>
    <property type="project" value="InterPro"/>
</dbReference>
<keyword evidence="8" id="KW-0653">Protein transport</keyword>
<name>A0A515D7E1_9BURK</name>
<keyword evidence="4" id="KW-0813">Transport</keyword>
<evidence type="ECO:0000256" key="8">
    <source>
        <dbReference type="ARBA" id="ARBA00022927"/>
    </source>
</evidence>
<dbReference type="Pfam" id="PF01203">
    <property type="entry name" value="T2SSN"/>
    <property type="match status" value="1"/>
</dbReference>
<organism evidence="12 13">
    <name type="scientific">Rhodoferax sediminis</name>
    <dbReference type="NCBI Taxonomy" id="2509614"/>
    <lineage>
        <taxon>Bacteria</taxon>
        <taxon>Pseudomonadati</taxon>
        <taxon>Pseudomonadota</taxon>
        <taxon>Betaproteobacteria</taxon>
        <taxon>Burkholderiales</taxon>
        <taxon>Comamonadaceae</taxon>
        <taxon>Rhodoferax</taxon>
    </lineage>
</organism>
<dbReference type="AlphaFoldDB" id="A0A515D7E1"/>
<keyword evidence="11" id="KW-1133">Transmembrane helix</keyword>
<evidence type="ECO:0000256" key="6">
    <source>
        <dbReference type="ARBA" id="ARBA00022519"/>
    </source>
</evidence>
<dbReference type="EMBL" id="CP035503">
    <property type="protein sequence ID" value="QDL36343.1"/>
    <property type="molecule type" value="Genomic_DNA"/>
</dbReference>
<keyword evidence="7 11" id="KW-0812">Transmembrane</keyword>
<dbReference type="GO" id="GO:0005886">
    <property type="term" value="C:plasma membrane"/>
    <property type="evidence" value="ECO:0007669"/>
    <property type="project" value="UniProtKB-SubCell"/>
</dbReference>